<evidence type="ECO:0000313" key="1">
    <source>
        <dbReference type="EMBL" id="TLQ43458.1"/>
    </source>
</evidence>
<gene>
    <name evidence="1" type="ORF">FEF34_10150</name>
</gene>
<organism evidence="1 2">
    <name type="scientific">Streptomyces marianii</name>
    <dbReference type="NCBI Taxonomy" id="1817406"/>
    <lineage>
        <taxon>Bacteria</taxon>
        <taxon>Bacillati</taxon>
        <taxon>Actinomycetota</taxon>
        <taxon>Actinomycetes</taxon>
        <taxon>Kitasatosporales</taxon>
        <taxon>Streptomycetaceae</taxon>
        <taxon>Streptomyces</taxon>
    </lineage>
</organism>
<evidence type="ECO:0000313" key="2">
    <source>
        <dbReference type="Proteomes" id="UP000305921"/>
    </source>
</evidence>
<dbReference type="AlphaFoldDB" id="A0A5R9E0L1"/>
<sequence length="130" mass="14434">MSWLTEIVFRSRTSREAELLARIDHYRGRAEEAEGTARAAVGNQRRMATDLDARERALEQAHRIIGDLRAQLTARPAEPATVTALCEELAAQKRVNQRLADQLLDAVGHNAQELTPTQRRTLGLPIGGVK</sequence>
<name>A0A5R9E0L1_9ACTN</name>
<proteinExistence type="predicted"/>
<reference evidence="1 2" key="1">
    <citation type="submission" date="2019-05" db="EMBL/GenBank/DDBJ databases">
        <title>Streptomyces marianii sp. nov., a novel marine actinomycete from southern coast of India.</title>
        <authorList>
            <person name="Iniyan A.M."/>
            <person name="Wink J."/>
            <person name="Ramprasad E."/>
            <person name="Ramana C.V."/>
            <person name="Bunk B."/>
            <person name="Sproer C."/>
            <person name="Joseph F.-J.R.S."/>
            <person name="Vincent S.G.P."/>
        </authorList>
    </citation>
    <scope>NUCLEOTIDE SEQUENCE [LARGE SCALE GENOMIC DNA]</scope>
    <source>
        <strain evidence="1 2">ICN19</strain>
    </source>
</reference>
<keyword evidence="2" id="KW-1185">Reference proteome</keyword>
<comment type="caution">
    <text evidence="1">The sequence shown here is derived from an EMBL/GenBank/DDBJ whole genome shotgun (WGS) entry which is preliminary data.</text>
</comment>
<dbReference type="EMBL" id="VAWE01000001">
    <property type="protein sequence ID" value="TLQ43458.1"/>
    <property type="molecule type" value="Genomic_DNA"/>
</dbReference>
<accession>A0A5R9E0L1</accession>
<dbReference type="RefSeq" id="WP_138052877.1">
    <property type="nucleotide sequence ID" value="NZ_VAWE01000001.1"/>
</dbReference>
<dbReference type="Proteomes" id="UP000305921">
    <property type="component" value="Unassembled WGS sequence"/>
</dbReference>
<protein>
    <submittedName>
        <fullName evidence="1">Uncharacterized protein</fullName>
    </submittedName>
</protein>